<gene>
    <name evidence="12" type="ORF">R8Z52_05150</name>
</gene>
<evidence type="ECO:0000259" key="11">
    <source>
        <dbReference type="PROSITE" id="PS51007"/>
    </source>
</evidence>
<evidence type="ECO:0000256" key="10">
    <source>
        <dbReference type="SAM" id="SignalP"/>
    </source>
</evidence>
<feature type="domain" description="Cytochrome c" evidence="11">
    <location>
        <begin position="33"/>
        <end position="197"/>
    </location>
</feature>
<evidence type="ECO:0000256" key="9">
    <source>
        <dbReference type="SAM" id="Phobius"/>
    </source>
</evidence>
<evidence type="ECO:0000256" key="3">
    <source>
        <dbReference type="ARBA" id="ARBA00022692"/>
    </source>
</evidence>
<evidence type="ECO:0000313" key="13">
    <source>
        <dbReference type="Proteomes" id="UP001304071"/>
    </source>
</evidence>
<keyword evidence="3 9" id="KW-0812">Transmembrane</keyword>
<dbReference type="PANTHER" id="PTHR10266">
    <property type="entry name" value="CYTOCHROME C1"/>
    <property type="match status" value="1"/>
</dbReference>
<evidence type="ECO:0000256" key="1">
    <source>
        <dbReference type="ARBA" id="ARBA00004370"/>
    </source>
</evidence>
<keyword evidence="6 8" id="KW-0408">Iron</keyword>
<accession>A0ABZ0QDS3</accession>
<feature type="chain" id="PRO_5046723810" evidence="10">
    <location>
        <begin position="22"/>
        <end position="234"/>
    </location>
</feature>
<keyword evidence="10" id="KW-0732">Signal</keyword>
<proteinExistence type="predicted"/>
<dbReference type="RefSeq" id="WP_261894867.1">
    <property type="nucleotide sequence ID" value="NZ_AP024895.1"/>
</dbReference>
<evidence type="ECO:0000256" key="2">
    <source>
        <dbReference type="ARBA" id="ARBA00022617"/>
    </source>
</evidence>
<dbReference type="Pfam" id="PF02167">
    <property type="entry name" value="Cytochrom_C1"/>
    <property type="match status" value="1"/>
</dbReference>
<dbReference type="EMBL" id="CP138203">
    <property type="protein sequence ID" value="WPC74607.1"/>
    <property type="molecule type" value="Genomic_DNA"/>
</dbReference>
<evidence type="ECO:0000256" key="8">
    <source>
        <dbReference type="PROSITE-ProRule" id="PRU00433"/>
    </source>
</evidence>
<dbReference type="Gene3D" id="1.10.760.10">
    <property type="entry name" value="Cytochrome c-like domain"/>
    <property type="match status" value="1"/>
</dbReference>
<dbReference type="InterPro" id="IPR009056">
    <property type="entry name" value="Cyt_c-like_dom"/>
</dbReference>
<sequence length="234" mass="27107">MKTLWIILFGCCAILPFETYALMAANNDLGDQASLRRGAQYYSQYCLSCHGLQYQRYRTVAHDLAIDKHTLRRSIIIDPNVRWTEPMQSVLSKQNMQEWLGVAAPDLSLVTKQHSVDWLYTYLHQFYRDEQRPLGVNNLLVPNVMMPNVLEWLQGSQVAVRKEQGQMTLSASSTGTLSKAEYDQLVRDLVNYLAYAAEPKQQEQQQLGIWVIGFLLIFTILSLFLKKEYWRDVH</sequence>
<keyword evidence="5 9" id="KW-1133">Transmembrane helix</keyword>
<keyword evidence="4 8" id="KW-0479">Metal-binding</keyword>
<feature type="signal peptide" evidence="10">
    <location>
        <begin position="1"/>
        <end position="21"/>
    </location>
</feature>
<organism evidence="12 13">
    <name type="scientific">Vibrio porteresiae DSM 19223</name>
    <dbReference type="NCBI Taxonomy" id="1123496"/>
    <lineage>
        <taxon>Bacteria</taxon>
        <taxon>Pseudomonadati</taxon>
        <taxon>Pseudomonadota</taxon>
        <taxon>Gammaproteobacteria</taxon>
        <taxon>Vibrionales</taxon>
        <taxon>Vibrionaceae</taxon>
        <taxon>Vibrio</taxon>
    </lineage>
</organism>
<feature type="transmembrane region" description="Helical" evidence="9">
    <location>
        <begin position="207"/>
        <end position="225"/>
    </location>
</feature>
<evidence type="ECO:0000313" key="12">
    <source>
        <dbReference type="EMBL" id="WPC74607.1"/>
    </source>
</evidence>
<keyword evidence="7 9" id="KW-0472">Membrane</keyword>
<keyword evidence="2 8" id="KW-0349">Heme</keyword>
<protein>
    <submittedName>
        <fullName evidence="12">Cytochrome c1</fullName>
    </submittedName>
</protein>
<comment type="subcellular location">
    <subcellularLocation>
        <location evidence="1">Membrane</location>
    </subcellularLocation>
</comment>
<dbReference type="PROSITE" id="PS51007">
    <property type="entry name" value="CYTC"/>
    <property type="match status" value="1"/>
</dbReference>
<dbReference type="InterPro" id="IPR036909">
    <property type="entry name" value="Cyt_c-like_dom_sf"/>
</dbReference>
<evidence type="ECO:0000256" key="6">
    <source>
        <dbReference type="ARBA" id="ARBA00023004"/>
    </source>
</evidence>
<reference evidence="12 13" key="1">
    <citation type="submission" date="2023-11" db="EMBL/GenBank/DDBJ databases">
        <title>Plant-associative lifestyle of Vibrio porteresiae and its evolutionary dynamics.</title>
        <authorList>
            <person name="Rameshkumar N."/>
            <person name="Kirti K."/>
        </authorList>
    </citation>
    <scope>NUCLEOTIDE SEQUENCE [LARGE SCALE GENOMIC DNA]</scope>
    <source>
        <strain evidence="12 13">MSSRF30</strain>
    </source>
</reference>
<dbReference type="SUPFAM" id="SSF46626">
    <property type="entry name" value="Cytochrome c"/>
    <property type="match status" value="1"/>
</dbReference>
<dbReference type="InterPro" id="IPR002326">
    <property type="entry name" value="Cyt_c1"/>
</dbReference>
<keyword evidence="13" id="KW-1185">Reference proteome</keyword>
<dbReference type="PANTHER" id="PTHR10266:SF3">
    <property type="entry name" value="CYTOCHROME C1, HEME PROTEIN, MITOCHONDRIAL"/>
    <property type="match status" value="1"/>
</dbReference>
<evidence type="ECO:0000256" key="7">
    <source>
        <dbReference type="ARBA" id="ARBA00023136"/>
    </source>
</evidence>
<dbReference type="Proteomes" id="UP001304071">
    <property type="component" value="Chromosome 1"/>
</dbReference>
<evidence type="ECO:0000256" key="4">
    <source>
        <dbReference type="ARBA" id="ARBA00022723"/>
    </source>
</evidence>
<name>A0ABZ0QDS3_9VIBR</name>
<evidence type="ECO:0000256" key="5">
    <source>
        <dbReference type="ARBA" id="ARBA00022989"/>
    </source>
</evidence>
<dbReference type="PRINTS" id="PR00603">
    <property type="entry name" value="CYTOCHROMEC1"/>
</dbReference>